<gene>
    <name evidence="1" type="ORF">RDWZM_004445</name>
</gene>
<reference evidence="1" key="1">
    <citation type="submission" date="2022-12" db="EMBL/GenBank/DDBJ databases">
        <title>Genome assemblies of Blomia tropicalis.</title>
        <authorList>
            <person name="Cui Y."/>
        </authorList>
    </citation>
    <scope>NUCLEOTIDE SEQUENCE</scope>
    <source>
        <tissue evidence="1">Adult mites</tissue>
    </source>
</reference>
<protein>
    <submittedName>
        <fullName evidence="1">Uncharacterized protein</fullName>
    </submittedName>
</protein>
<comment type="caution">
    <text evidence="1">The sequence shown here is derived from an EMBL/GenBank/DDBJ whole genome shotgun (WGS) entry which is preliminary data.</text>
</comment>
<evidence type="ECO:0000313" key="1">
    <source>
        <dbReference type="EMBL" id="KAJ6225900.1"/>
    </source>
</evidence>
<sequence>ANVPFPFTWLKWPRERTLIHLERDEPNGNYNGKGTKSVDYSIVSVVVAESDLSNTIDTNWNGDDI</sequence>
<name>A0A9Q0MH54_BLOTA</name>
<dbReference type="AlphaFoldDB" id="A0A9Q0MH54"/>
<keyword evidence="2" id="KW-1185">Reference proteome</keyword>
<organism evidence="1 2">
    <name type="scientific">Blomia tropicalis</name>
    <name type="common">Mite</name>
    <dbReference type="NCBI Taxonomy" id="40697"/>
    <lineage>
        <taxon>Eukaryota</taxon>
        <taxon>Metazoa</taxon>
        <taxon>Ecdysozoa</taxon>
        <taxon>Arthropoda</taxon>
        <taxon>Chelicerata</taxon>
        <taxon>Arachnida</taxon>
        <taxon>Acari</taxon>
        <taxon>Acariformes</taxon>
        <taxon>Sarcoptiformes</taxon>
        <taxon>Astigmata</taxon>
        <taxon>Glycyphagoidea</taxon>
        <taxon>Echimyopodidae</taxon>
        <taxon>Blomia</taxon>
    </lineage>
</organism>
<proteinExistence type="predicted"/>
<feature type="non-terminal residue" evidence="1">
    <location>
        <position position="1"/>
    </location>
</feature>
<evidence type="ECO:0000313" key="2">
    <source>
        <dbReference type="Proteomes" id="UP001142055"/>
    </source>
</evidence>
<accession>A0A9Q0MH54</accession>
<dbReference type="Proteomes" id="UP001142055">
    <property type="component" value="Chromosome 1"/>
</dbReference>
<dbReference type="EMBL" id="JAPWDV010000001">
    <property type="protein sequence ID" value="KAJ6225900.1"/>
    <property type="molecule type" value="Genomic_DNA"/>
</dbReference>